<evidence type="ECO:0000313" key="1">
    <source>
        <dbReference type="EMBL" id="KKS71420.1"/>
    </source>
</evidence>
<proteinExistence type="predicted"/>
<name>A0A0G1BDG8_9BACT</name>
<evidence type="ECO:0000313" key="2">
    <source>
        <dbReference type="Proteomes" id="UP000033867"/>
    </source>
</evidence>
<protein>
    <submittedName>
        <fullName evidence="1">Uncharacterized protein</fullName>
    </submittedName>
</protein>
<comment type="caution">
    <text evidence="1">The sequence shown here is derived from an EMBL/GenBank/DDBJ whole genome shotgun (WGS) entry which is preliminary data.</text>
</comment>
<dbReference type="AlphaFoldDB" id="A0A0G1BDG8"/>
<accession>A0A0G1BDG8</accession>
<gene>
    <name evidence="1" type="ORF">UV42_C0029G0013</name>
</gene>
<dbReference type="EMBL" id="LCEK01000029">
    <property type="protein sequence ID" value="KKS71420.1"/>
    <property type="molecule type" value="Genomic_DNA"/>
</dbReference>
<organism evidence="1 2">
    <name type="scientific">Candidatus Magasanikbacteria bacterium GW2011_GWE2_42_7</name>
    <dbReference type="NCBI Taxonomy" id="1619052"/>
    <lineage>
        <taxon>Bacteria</taxon>
        <taxon>Candidatus Magasanikiibacteriota</taxon>
    </lineage>
</organism>
<sequence>MYLKIRKKFLDSTHFILLSDSINCMESSIFCGQYHSIKIIELSSNDKKTGIFSLFLLANMISTMHSKSILIKQNTATPSGFLFTFRIYYDRMLSLWYSYDFSVISNEMRNLSVHIRFERFLPDSRNDNILESKI</sequence>
<dbReference type="Proteomes" id="UP000033867">
    <property type="component" value="Unassembled WGS sequence"/>
</dbReference>
<reference evidence="1 2" key="1">
    <citation type="journal article" date="2015" name="Nature">
        <title>rRNA introns, odd ribosomes, and small enigmatic genomes across a large radiation of phyla.</title>
        <authorList>
            <person name="Brown C.T."/>
            <person name="Hug L.A."/>
            <person name="Thomas B.C."/>
            <person name="Sharon I."/>
            <person name="Castelle C.J."/>
            <person name="Singh A."/>
            <person name="Wilkins M.J."/>
            <person name="Williams K.H."/>
            <person name="Banfield J.F."/>
        </authorList>
    </citation>
    <scope>NUCLEOTIDE SEQUENCE [LARGE SCALE GENOMIC DNA]</scope>
</reference>